<evidence type="ECO:0000256" key="6">
    <source>
        <dbReference type="ARBA" id="ARBA00022833"/>
    </source>
</evidence>
<keyword evidence="6" id="KW-0862">Zinc</keyword>
<dbReference type="HAMAP" id="MF_01228">
    <property type="entry name" value="Met_tRNA_synth_type2"/>
    <property type="match status" value="1"/>
</dbReference>
<evidence type="ECO:0000256" key="10">
    <source>
        <dbReference type="ARBA" id="ARBA00030904"/>
    </source>
</evidence>
<feature type="domain" description="tRNA synthetases class I catalytic" evidence="11">
    <location>
        <begin position="8"/>
        <end position="111"/>
    </location>
</feature>
<comment type="cofactor">
    <cofactor evidence="1">
        <name>Zn(2+)</name>
        <dbReference type="ChEBI" id="CHEBI:29105"/>
    </cofactor>
</comment>
<evidence type="ECO:0000256" key="3">
    <source>
        <dbReference type="ARBA" id="ARBA00022598"/>
    </source>
</evidence>
<keyword evidence="5" id="KW-0547">Nucleotide-binding</keyword>
<sequence>MTTPIYYVNDVPHIGHAYTTVTADALARWHRLLGDDVFFLTGTDEHGLKIQRTADANGITPQEQADRTSARFREVWEMLGISNDDFIRTTEPRHITSVQSFMQAIFDNGWIRKGTYSGQYCVPCEAYYNDADLVDGNCPIHNRPVEWLEEDNWFFELSKFEQPLLDWYASNPGCVQPDGKRNEALGIIRQGLEDVSVSRTSISWGVPVPWDEGHVFYVWYDALINYATAVGYGADPERFAEWWPAVHHLIGKDILRFHCVYWPAMCLAAGIEPPHRIGVHGFLLVGGEKMSKTSLNQIFPADLVTDFGVDGFRYHFLRDNPFGPDGDFSYEAMVTRFNTDLANNLGNLLSRVATVVGKKCDGIGPAPSPTSPLAAVSVEAYADTAAAWANMTPSLALEATWRLVREANAHLEINEPWKMEPGPELDAVMGDALEVLRLVSILATPAMPDTCAEVWKRIGLPGTPGEQRLPDAAAWGGYPGGLAVDKGEALFPRMTMPTND</sequence>
<dbReference type="InterPro" id="IPR033911">
    <property type="entry name" value="MetRS_core"/>
</dbReference>
<evidence type="ECO:0000256" key="4">
    <source>
        <dbReference type="ARBA" id="ARBA00022723"/>
    </source>
</evidence>
<evidence type="ECO:0000313" key="13">
    <source>
        <dbReference type="EMBL" id="CAB4616251.1"/>
    </source>
</evidence>
<reference evidence="13" key="1">
    <citation type="submission" date="2020-05" db="EMBL/GenBank/DDBJ databases">
        <authorList>
            <person name="Chiriac C."/>
            <person name="Salcher M."/>
            <person name="Ghai R."/>
            <person name="Kavagutti S V."/>
        </authorList>
    </citation>
    <scope>NUCLEOTIDE SEQUENCE</scope>
</reference>
<dbReference type="PANTHER" id="PTHR43326">
    <property type="entry name" value="METHIONYL-TRNA SYNTHETASE"/>
    <property type="match status" value="1"/>
</dbReference>
<dbReference type="GO" id="GO:0006431">
    <property type="term" value="P:methionyl-tRNA aminoacylation"/>
    <property type="evidence" value="ECO:0007669"/>
    <property type="project" value="InterPro"/>
</dbReference>
<dbReference type="AlphaFoldDB" id="A0A6J6HQN6"/>
<evidence type="ECO:0000256" key="1">
    <source>
        <dbReference type="ARBA" id="ARBA00001947"/>
    </source>
</evidence>
<dbReference type="Gene3D" id="2.170.220.10">
    <property type="match status" value="1"/>
</dbReference>
<evidence type="ECO:0000259" key="11">
    <source>
        <dbReference type="Pfam" id="PF01406"/>
    </source>
</evidence>
<keyword evidence="3" id="KW-0436">Ligase</keyword>
<dbReference type="EMBL" id="CAEZUP010000065">
    <property type="protein sequence ID" value="CAB4616251.1"/>
    <property type="molecule type" value="Genomic_DNA"/>
</dbReference>
<dbReference type="Gene3D" id="1.10.730.10">
    <property type="entry name" value="Isoleucyl-tRNA Synthetase, Domain 1"/>
    <property type="match status" value="1"/>
</dbReference>
<dbReference type="PRINTS" id="PR01041">
    <property type="entry name" value="TRNASYNTHMET"/>
</dbReference>
<evidence type="ECO:0000256" key="9">
    <source>
        <dbReference type="ARBA" id="ARBA00023146"/>
    </source>
</evidence>
<dbReference type="Pfam" id="PF09334">
    <property type="entry name" value="tRNA-synt_1g"/>
    <property type="match status" value="1"/>
</dbReference>
<dbReference type="EC" id="6.1.1.10" evidence="2"/>
<dbReference type="InterPro" id="IPR023457">
    <property type="entry name" value="Met-tRNA_synth_2"/>
</dbReference>
<dbReference type="Gene3D" id="3.40.50.620">
    <property type="entry name" value="HUPs"/>
    <property type="match status" value="1"/>
</dbReference>
<dbReference type="SUPFAM" id="SSF47323">
    <property type="entry name" value="Anticodon-binding domain of a subclass of class I aminoacyl-tRNA synthetases"/>
    <property type="match status" value="1"/>
</dbReference>
<dbReference type="InterPro" id="IPR015413">
    <property type="entry name" value="Methionyl/Leucyl_tRNA_Synth"/>
</dbReference>
<organism evidence="13">
    <name type="scientific">freshwater metagenome</name>
    <dbReference type="NCBI Taxonomy" id="449393"/>
    <lineage>
        <taxon>unclassified sequences</taxon>
        <taxon>metagenomes</taxon>
        <taxon>ecological metagenomes</taxon>
    </lineage>
</organism>
<dbReference type="FunFam" id="2.170.220.10:FF:000002">
    <property type="entry name" value="Methionine--tRNA ligase"/>
    <property type="match status" value="1"/>
</dbReference>
<dbReference type="SUPFAM" id="SSF52374">
    <property type="entry name" value="Nucleotidylyl transferase"/>
    <property type="match status" value="1"/>
</dbReference>
<keyword evidence="4" id="KW-0479">Metal-binding</keyword>
<name>A0A6J6HQN6_9ZZZZ</name>
<dbReference type="Pfam" id="PF01406">
    <property type="entry name" value="tRNA-synt_1e"/>
    <property type="match status" value="1"/>
</dbReference>
<dbReference type="GO" id="GO:0005524">
    <property type="term" value="F:ATP binding"/>
    <property type="evidence" value="ECO:0007669"/>
    <property type="project" value="UniProtKB-KW"/>
</dbReference>
<gene>
    <name evidence="13" type="ORF">UFOPK1835_01423</name>
</gene>
<evidence type="ECO:0000259" key="12">
    <source>
        <dbReference type="Pfam" id="PF09334"/>
    </source>
</evidence>
<keyword evidence="7" id="KW-0067">ATP-binding</keyword>
<dbReference type="InterPro" id="IPR009080">
    <property type="entry name" value="tRNAsynth_Ia_anticodon-bd"/>
</dbReference>
<evidence type="ECO:0000256" key="7">
    <source>
        <dbReference type="ARBA" id="ARBA00022840"/>
    </source>
</evidence>
<dbReference type="GO" id="GO:0004825">
    <property type="term" value="F:methionine-tRNA ligase activity"/>
    <property type="evidence" value="ECO:0007669"/>
    <property type="project" value="UniProtKB-EC"/>
</dbReference>
<dbReference type="GO" id="GO:0046872">
    <property type="term" value="F:metal ion binding"/>
    <property type="evidence" value="ECO:0007669"/>
    <property type="project" value="UniProtKB-KW"/>
</dbReference>
<dbReference type="CDD" id="cd00814">
    <property type="entry name" value="MetRS_core"/>
    <property type="match status" value="1"/>
</dbReference>
<keyword evidence="8" id="KW-0648">Protein biosynthesis</keyword>
<evidence type="ECO:0000256" key="8">
    <source>
        <dbReference type="ARBA" id="ARBA00022917"/>
    </source>
</evidence>
<dbReference type="PANTHER" id="PTHR43326:SF1">
    <property type="entry name" value="METHIONINE--TRNA LIGASE, MITOCHONDRIAL"/>
    <property type="match status" value="1"/>
</dbReference>
<dbReference type="InterPro" id="IPR032678">
    <property type="entry name" value="tRNA-synt_1_cat_dom"/>
</dbReference>
<evidence type="ECO:0000256" key="2">
    <source>
        <dbReference type="ARBA" id="ARBA00012838"/>
    </source>
</evidence>
<keyword evidence="9" id="KW-0030">Aminoacyl-tRNA synthetase</keyword>
<dbReference type="InterPro" id="IPR014729">
    <property type="entry name" value="Rossmann-like_a/b/a_fold"/>
</dbReference>
<evidence type="ECO:0000256" key="5">
    <source>
        <dbReference type="ARBA" id="ARBA00022741"/>
    </source>
</evidence>
<proteinExistence type="inferred from homology"/>
<feature type="domain" description="Methionyl/Leucyl tRNA synthetase" evidence="12">
    <location>
        <begin position="132"/>
        <end position="352"/>
    </location>
</feature>
<accession>A0A6J6HQN6</accession>
<protein>
    <recommendedName>
        <fullName evidence="2">methionine--tRNA ligase</fullName>
        <ecNumber evidence="2">6.1.1.10</ecNumber>
    </recommendedName>
    <alternativeName>
        <fullName evidence="10">Methionyl-tRNA synthetase</fullName>
    </alternativeName>
</protein>